<dbReference type="PANTHER" id="PTHR47338:SF20">
    <property type="entry name" value="ZN(II)2CYS6 TRANSCRIPTION FACTOR (EUROFUNG)"/>
    <property type="match status" value="1"/>
</dbReference>
<dbReference type="AlphaFoldDB" id="A0A1L9T4G2"/>
<comment type="subcellular location">
    <subcellularLocation>
        <location evidence="1">Nucleus</location>
    </subcellularLocation>
</comment>
<reference evidence="10" key="1">
    <citation type="journal article" date="2017" name="Genome Biol.">
        <title>Comparative genomics reveals high biological diversity and specific adaptations in the industrially and medically important fungal genus Aspergillus.</title>
        <authorList>
            <person name="de Vries R.P."/>
            <person name="Riley R."/>
            <person name="Wiebenga A."/>
            <person name="Aguilar-Osorio G."/>
            <person name="Amillis S."/>
            <person name="Uchima C.A."/>
            <person name="Anderluh G."/>
            <person name="Asadollahi M."/>
            <person name="Askin M."/>
            <person name="Barry K."/>
            <person name="Battaglia E."/>
            <person name="Bayram O."/>
            <person name="Benocci T."/>
            <person name="Braus-Stromeyer S.A."/>
            <person name="Caldana C."/>
            <person name="Canovas D."/>
            <person name="Cerqueira G.C."/>
            <person name="Chen F."/>
            <person name="Chen W."/>
            <person name="Choi C."/>
            <person name="Clum A."/>
            <person name="Dos Santos R.A."/>
            <person name="Damasio A.R."/>
            <person name="Diallinas G."/>
            <person name="Emri T."/>
            <person name="Fekete E."/>
            <person name="Flipphi M."/>
            <person name="Freyberg S."/>
            <person name="Gallo A."/>
            <person name="Gournas C."/>
            <person name="Habgood R."/>
            <person name="Hainaut M."/>
            <person name="Harispe M.L."/>
            <person name="Henrissat B."/>
            <person name="Hilden K.S."/>
            <person name="Hope R."/>
            <person name="Hossain A."/>
            <person name="Karabika E."/>
            <person name="Karaffa L."/>
            <person name="Karanyi Z."/>
            <person name="Krasevec N."/>
            <person name="Kuo A."/>
            <person name="Kusch H."/>
            <person name="LaButti K."/>
            <person name="Lagendijk E.L."/>
            <person name="Lapidus A."/>
            <person name="Levasseur A."/>
            <person name="Lindquist E."/>
            <person name="Lipzen A."/>
            <person name="Logrieco A.F."/>
            <person name="MacCabe A."/>
            <person name="Maekelae M.R."/>
            <person name="Malavazi I."/>
            <person name="Melin P."/>
            <person name="Meyer V."/>
            <person name="Mielnichuk N."/>
            <person name="Miskei M."/>
            <person name="Molnar A.P."/>
            <person name="Mule G."/>
            <person name="Ngan C.Y."/>
            <person name="Orejas M."/>
            <person name="Orosz E."/>
            <person name="Ouedraogo J.P."/>
            <person name="Overkamp K.M."/>
            <person name="Park H.-S."/>
            <person name="Perrone G."/>
            <person name="Piumi F."/>
            <person name="Punt P.J."/>
            <person name="Ram A.F."/>
            <person name="Ramon A."/>
            <person name="Rauscher S."/>
            <person name="Record E."/>
            <person name="Riano-Pachon D.M."/>
            <person name="Robert V."/>
            <person name="Roehrig J."/>
            <person name="Ruller R."/>
            <person name="Salamov A."/>
            <person name="Salih N.S."/>
            <person name="Samson R.A."/>
            <person name="Sandor E."/>
            <person name="Sanguinetti M."/>
            <person name="Schuetze T."/>
            <person name="Sepcic K."/>
            <person name="Shelest E."/>
            <person name="Sherlock G."/>
            <person name="Sophianopoulou V."/>
            <person name="Squina F.M."/>
            <person name="Sun H."/>
            <person name="Susca A."/>
            <person name="Todd R.B."/>
            <person name="Tsang A."/>
            <person name="Unkles S.E."/>
            <person name="van de Wiele N."/>
            <person name="van Rossen-Uffink D."/>
            <person name="Oliveira J.V."/>
            <person name="Vesth T.C."/>
            <person name="Visser J."/>
            <person name="Yu J.-H."/>
            <person name="Zhou M."/>
            <person name="Andersen M.R."/>
            <person name="Archer D.B."/>
            <person name="Baker S.E."/>
            <person name="Benoit I."/>
            <person name="Brakhage A.A."/>
            <person name="Braus G.H."/>
            <person name="Fischer R."/>
            <person name="Frisvad J.C."/>
            <person name="Goldman G.H."/>
            <person name="Houbraken J."/>
            <person name="Oakley B."/>
            <person name="Pocsi I."/>
            <person name="Scazzocchio C."/>
            <person name="Seiboth B."/>
            <person name="vanKuyk P.A."/>
            <person name="Wortman J."/>
            <person name="Dyer P.S."/>
            <person name="Grigoriev I.V."/>
        </authorList>
    </citation>
    <scope>NUCLEOTIDE SEQUENCE [LARGE SCALE GENOMIC DNA]</scope>
    <source>
        <strain evidence="10">CBS 593.65</strain>
    </source>
</reference>
<evidence type="ECO:0000259" key="8">
    <source>
        <dbReference type="PROSITE" id="PS50048"/>
    </source>
</evidence>
<evidence type="ECO:0000256" key="4">
    <source>
        <dbReference type="ARBA" id="ARBA00023125"/>
    </source>
</evidence>
<evidence type="ECO:0000256" key="6">
    <source>
        <dbReference type="ARBA" id="ARBA00023242"/>
    </source>
</evidence>
<dbReference type="SUPFAM" id="SSF57701">
    <property type="entry name" value="Zn2/Cys6 DNA-binding domain"/>
    <property type="match status" value="1"/>
</dbReference>
<dbReference type="Pfam" id="PF04082">
    <property type="entry name" value="Fungal_trans"/>
    <property type="match status" value="1"/>
</dbReference>
<evidence type="ECO:0000313" key="10">
    <source>
        <dbReference type="Proteomes" id="UP000184356"/>
    </source>
</evidence>
<dbReference type="GO" id="GO:0005634">
    <property type="term" value="C:nucleus"/>
    <property type="evidence" value="ECO:0007669"/>
    <property type="project" value="UniProtKB-SubCell"/>
</dbReference>
<keyword evidence="3" id="KW-0805">Transcription regulation</keyword>
<dbReference type="InterPro" id="IPR007219">
    <property type="entry name" value="XnlR_reg_dom"/>
</dbReference>
<accession>A0A1L9T4G2</accession>
<dbReference type="GO" id="GO:0006351">
    <property type="term" value="P:DNA-templated transcription"/>
    <property type="evidence" value="ECO:0007669"/>
    <property type="project" value="InterPro"/>
</dbReference>
<evidence type="ECO:0000256" key="5">
    <source>
        <dbReference type="ARBA" id="ARBA00023163"/>
    </source>
</evidence>
<dbReference type="InterPro" id="IPR050815">
    <property type="entry name" value="TF_fung"/>
</dbReference>
<dbReference type="VEuPathDB" id="FungiDB:ASPSYDRAFT_93944"/>
<sequence>MNPTANFPSPRTISSTPSSDKTASDSPAPNACQKCFNQKRKCDKQIPSCSRCLRTNSECNYQMSPEFSSGLLLSTGTTGAGNLFVPGDFRMHSADIDRFTVGLVMPTLAERGQPVEAVLEDYFTYIHTWLATIHELNFRSRVRSLQHTPHAETALILLAMSLLTVQGDGAYSRDCARSAMYPLVSYLFSSLQLVRGPSLELVQAGLLLAVYETGVGRSQAAFITIGTCARLGHILQLNVDIETTWVIAEERRRVWLGIYMMDRLIHHITNITAAHAVEDPPHDFKLPIDDQEWYDHTSQPPGPIQPSFSTPAHIPLSYFAREIQASRILSEVQALSTLKQSDSLHDSIDRTVALLMHFMKYLFQQTPESWKVMCGANAIAMLTSLTLHRKRLTSISKHSHAPTRSNKQEQSILALTSTINMVRDTCIKFDARSQKEKLRILPLPATICVGEAAQMAIWLNGGFVDGPPIDVEPLRRILEYSMPVWSLAGDYLPGLVVTAADHA</sequence>
<gene>
    <name evidence="9" type="ORF">ASPSYDRAFT_93944</name>
</gene>
<keyword evidence="2" id="KW-0479">Metal-binding</keyword>
<organism evidence="9 10">
    <name type="scientific">Aspergillus sydowii CBS 593.65</name>
    <dbReference type="NCBI Taxonomy" id="1036612"/>
    <lineage>
        <taxon>Eukaryota</taxon>
        <taxon>Fungi</taxon>
        <taxon>Dikarya</taxon>
        <taxon>Ascomycota</taxon>
        <taxon>Pezizomycotina</taxon>
        <taxon>Eurotiomycetes</taxon>
        <taxon>Eurotiomycetidae</taxon>
        <taxon>Eurotiales</taxon>
        <taxon>Aspergillaceae</taxon>
        <taxon>Aspergillus</taxon>
        <taxon>Aspergillus subgen. Nidulantes</taxon>
    </lineage>
</organism>
<dbReference type="CDD" id="cd00067">
    <property type="entry name" value="GAL4"/>
    <property type="match status" value="1"/>
</dbReference>
<dbReference type="SMART" id="SM00066">
    <property type="entry name" value="GAL4"/>
    <property type="match status" value="1"/>
</dbReference>
<dbReference type="EMBL" id="KV878595">
    <property type="protein sequence ID" value="OJJ54183.1"/>
    <property type="molecule type" value="Genomic_DNA"/>
</dbReference>
<keyword evidence="5" id="KW-0804">Transcription</keyword>
<evidence type="ECO:0000256" key="3">
    <source>
        <dbReference type="ARBA" id="ARBA00023015"/>
    </source>
</evidence>
<evidence type="ECO:0000256" key="1">
    <source>
        <dbReference type="ARBA" id="ARBA00004123"/>
    </source>
</evidence>
<evidence type="ECO:0000256" key="2">
    <source>
        <dbReference type="ARBA" id="ARBA00022723"/>
    </source>
</evidence>
<dbReference type="GO" id="GO:0008270">
    <property type="term" value="F:zinc ion binding"/>
    <property type="evidence" value="ECO:0007669"/>
    <property type="project" value="InterPro"/>
</dbReference>
<dbReference type="Gene3D" id="4.10.240.10">
    <property type="entry name" value="Zn(2)-C6 fungal-type DNA-binding domain"/>
    <property type="match status" value="1"/>
</dbReference>
<keyword evidence="4" id="KW-0238">DNA-binding</keyword>
<evidence type="ECO:0000313" key="9">
    <source>
        <dbReference type="EMBL" id="OJJ54183.1"/>
    </source>
</evidence>
<feature type="compositionally biased region" description="Low complexity" evidence="7">
    <location>
        <begin position="8"/>
        <end position="19"/>
    </location>
</feature>
<feature type="region of interest" description="Disordered" evidence="7">
    <location>
        <begin position="1"/>
        <end position="29"/>
    </location>
</feature>
<dbReference type="Proteomes" id="UP000184356">
    <property type="component" value="Unassembled WGS sequence"/>
</dbReference>
<dbReference type="InterPro" id="IPR036864">
    <property type="entry name" value="Zn2-C6_fun-type_DNA-bd_sf"/>
</dbReference>
<dbReference type="CDD" id="cd12148">
    <property type="entry name" value="fungal_TF_MHR"/>
    <property type="match status" value="1"/>
</dbReference>
<dbReference type="Pfam" id="PF00172">
    <property type="entry name" value="Zn_clus"/>
    <property type="match status" value="1"/>
</dbReference>
<proteinExistence type="predicted"/>
<name>A0A1L9T4G2_9EURO</name>
<dbReference type="GO" id="GO:0003677">
    <property type="term" value="F:DNA binding"/>
    <property type="evidence" value="ECO:0007669"/>
    <property type="project" value="UniProtKB-KW"/>
</dbReference>
<keyword evidence="10" id="KW-1185">Reference proteome</keyword>
<dbReference type="GO" id="GO:0000981">
    <property type="term" value="F:DNA-binding transcription factor activity, RNA polymerase II-specific"/>
    <property type="evidence" value="ECO:0007669"/>
    <property type="project" value="InterPro"/>
</dbReference>
<dbReference type="RefSeq" id="XP_040697989.1">
    <property type="nucleotide sequence ID" value="XM_040852910.1"/>
</dbReference>
<dbReference type="PANTHER" id="PTHR47338">
    <property type="entry name" value="ZN(II)2CYS6 TRANSCRIPTION FACTOR (EUROFUNG)-RELATED"/>
    <property type="match status" value="1"/>
</dbReference>
<evidence type="ECO:0000256" key="7">
    <source>
        <dbReference type="SAM" id="MobiDB-lite"/>
    </source>
</evidence>
<dbReference type="PROSITE" id="PS50048">
    <property type="entry name" value="ZN2_CY6_FUNGAL_2"/>
    <property type="match status" value="1"/>
</dbReference>
<feature type="domain" description="Zn(2)-C6 fungal-type" evidence="8">
    <location>
        <begin position="31"/>
        <end position="61"/>
    </location>
</feature>
<dbReference type="OrthoDB" id="3862662at2759"/>
<dbReference type="GeneID" id="63768983"/>
<dbReference type="InterPro" id="IPR001138">
    <property type="entry name" value="Zn2Cys6_DnaBD"/>
</dbReference>
<keyword evidence="6" id="KW-0539">Nucleus</keyword>
<protein>
    <recommendedName>
        <fullName evidence="8">Zn(2)-C6 fungal-type domain-containing protein</fullName>
    </recommendedName>
</protein>
<dbReference type="STRING" id="1036612.A0A1L9T4G2"/>